<evidence type="ECO:0008006" key="5">
    <source>
        <dbReference type="Google" id="ProtNLM"/>
    </source>
</evidence>
<name>A0A0Q3E3R9_BRADI</name>
<gene>
    <name evidence="2" type="ORF">BRADI_5g08269v3</name>
</gene>
<reference evidence="2" key="2">
    <citation type="submission" date="2017-06" db="EMBL/GenBank/DDBJ databases">
        <title>WGS assembly of Brachypodium distachyon.</title>
        <authorList>
            <consortium name="The International Brachypodium Initiative"/>
            <person name="Lucas S."/>
            <person name="Harmon-Smith M."/>
            <person name="Lail K."/>
            <person name="Tice H."/>
            <person name="Grimwood J."/>
            <person name="Bruce D."/>
            <person name="Barry K."/>
            <person name="Shu S."/>
            <person name="Lindquist E."/>
            <person name="Wang M."/>
            <person name="Pitluck S."/>
            <person name="Vogel J.P."/>
            <person name="Garvin D.F."/>
            <person name="Mockler T.C."/>
            <person name="Schmutz J."/>
            <person name="Rokhsar D."/>
            <person name="Bevan M.W."/>
        </authorList>
    </citation>
    <scope>NUCLEOTIDE SEQUENCE</scope>
    <source>
        <strain evidence="2">Bd21</strain>
    </source>
</reference>
<reference evidence="3" key="3">
    <citation type="submission" date="2018-08" db="UniProtKB">
        <authorList>
            <consortium name="EnsemblPlants"/>
        </authorList>
    </citation>
    <scope>IDENTIFICATION</scope>
    <source>
        <strain evidence="3">cv. Bd21</strain>
    </source>
</reference>
<dbReference type="Gramene" id="KQJ82294">
    <property type="protein sequence ID" value="KQJ82294"/>
    <property type="gene ID" value="BRADI_5g08269v3"/>
</dbReference>
<accession>A0A0Q3E3R9</accession>
<dbReference type="EnsemblPlants" id="KQJ82294">
    <property type="protein sequence ID" value="KQJ82294"/>
    <property type="gene ID" value="BRADI_5g08269v3"/>
</dbReference>
<evidence type="ECO:0000256" key="1">
    <source>
        <dbReference type="SAM" id="SignalP"/>
    </source>
</evidence>
<evidence type="ECO:0000313" key="2">
    <source>
        <dbReference type="EMBL" id="KQJ82294.1"/>
    </source>
</evidence>
<feature type="signal peptide" evidence="1">
    <location>
        <begin position="1"/>
        <end position="17"/>
    </location>
</feature>
<reference evidence="2 3" key="1">
    <citation type="journal article" date="2010" name="Nature">
        <title>Genome sequencing and analysis of the model grass Brachypodium distachyon.</title>
        <authorList>
            <consortium name="International Brachypodium Initiative"/>
        </authorList>
    </citation>
    <scope>NUCLEOTIDE SEQUENCE [LARGE SCALE GENOMIC DNA]</scope>
    <source>
        <strain evidence="2 3">Bd21</strain>
    </source>
</reference>
<organism evidence="2">
    <name type="scientific">Brachypodium distachyon</name>
    <name type="common">Purple false brome</name>
    <name type="synonym">Trachynia distachya</name>
    <dbReference type="NCBI Taxonomy" id="15368"/>
    <lineage>
        <taxon>Eukaryota</taxon>
        <taxon>Viridiplantae</taxon>
        <taxon>Streptophyta</taxon>
        <taxon>Embryophyta</taxon>
        <taxon>Tracheophyta</taxon>
        <taxon>Spermatophyta</taxon>
        <taxon>Magnoliopsida</taxon>
        <taxon>Liliopsida</taxon>
        <taxon>Poales</taxon>
        <taxon>Poaceae</taxon>
        <taxon>BOP clade</taxon>
        <taxon>Pooideae</taxon>
        <taxon>Stipodae</taxon>
        <taxon>Brachypodieae</taxon>
        <taxon>Brachypodium</taxon>
    </lineage>
</organism>
<dbReference type="EMBL" id="CM000884">
    <property type="protein sequence ID" value="KQJ82294.1"/>
    <property type="molecule type" value="Genomic_DNA"/>
</dbReference>
<dbReference type="InParanoid" id="A0A0Q3E3R9"/>
<evidence type="ECO:0000313" key="3">
    <source>
        <dbReference type="EnsemblPlants" id="KQJ82294"/>
    </source>
</evidence>
<feature type="chain" id="PRO_5035999471" description="Secreted protein" evidence="1">
    <location>
        <begin position="18"/>
        <end position="84"/>
    </location>
</feature>
<evidence type="ECO:0000313" key="4">
    <source>
        <dbReference type="Proteomes" id="UP000008810"/>
    </source>
</evidence>
<proteinExistence type="predicted"/>
<protein>
    <recommendedName>
        <fullName evidence="5">Secreted protein</fullName>
    </recommendedName>
</protein>
<keyword evidence="4" id="KW-1185">Reference proteome</keyword>
<dbReference type="AlphaFoldDB" id="A0A0Q3E3R9"/>
<dbReference type="Proteomes" id="UP000008810">
    <property type="component" value="Chromosome 5"/>
</dbReference>
<sequence>MHFLAPCLLHVLHISFSVDVVLPIVRSNFLVNFKFGSCAVIVSHLNCKELQSTTTKCFSYIKADRKLYCPVVSSNSSYLRHIRF</sequence>
<keyword evidence="1" id="KW-0732">Signal</keyword>